<evidence type="ECO:0000256" key="2">
    <source>
        <dbReference type="ARBA" id="ARBA00004651"/>
    </source>
</evidence>
<comment type="similarity">
    <text evidence="3">Belongs to the CD36 family.</text>
</comment>
<evidence type="ECO:0000256" key="7">
    <source>
        <dbReference type="ARBA" id="ARBA00023136"/>
    </source>
</evidence>
<evidence type="ECO:0000313" key="13">
    <source>
        <dbReference type="EMBL" id="RWS28746.1"/>
    </source>
</evidence>
<keyword evidence="14" id="KW-1185">Reference proteome</keyword>
<dbReference type="Proteomes" id="UP000288716">
    <property type="component" value="Unassembled WGS sequence"/>
</dbReference>
<dbReference type="GO" id="GO:0005737">
    <property type="term" value="C:cytoplasm"/>
    <property type="evidence" value="ECO:0007669"/>
    <property type="project" value="TreeGrafter"/>
</dbReference>
<evidence type="ECO:0000256" key="11">
    <source>
        <dbReference type="ARBA" id="ARBA00040821"/>
    </source>
</evidence>
<dbReference type="InterPro" id="IPR002159">
    <property type="entry name" value="CD36_fam"/>
</dbReference>
<comment type="subcellular location">
    <subcellularLocation>
        <location evidence="2">Cell membrane</location>
        <topology evidence="2">Multi-pass membrane protein</topology>
    </subcellularLocation>
    <subcellularLocation>
        <location evidence="1">Membrane</location>
        <location evidence="1">Caveola</location>
        <topology evidence="1">Multi-pass membrane protein</topology>
    </subcellularLocation>
</comment>
<keyword evidence="8" id="KW-1015">Disulfide bond</keyword>
<evidence type="ECO:0000256" key="10">
    <source>
        <dbReference type="ARBA" id="ARBA00023180"/>
    </source>
</evidence>
<proteinExistence type="inferred from homology"/>
<evidence type="ECO:0000256" key="12">
    <source>
        <dbReference type="ARBA" id="ARBA00042244"/>
    </source>
</evidence>
<protein>
    <recommendedName>
        <fullName evidence="11">Scavenger receptor class B member 1</fullName>
    </recommendedName>
    <alternativeName>
        <fullName evidence="12">SR-BI</fullName>
    </alternativeName>
</protein>
<name>A0A443SMH9_9ACAR</name>
<keyword evidence="4" id="KW-1003">Cell membrane</keyword>
<dbReference type="VEuPathDB" id="VectorBase:LDEU003289"/>
<dbReference type="GO" id="GO:0005044">
    <property type="term" value="F:scavenger receptor activity"/>
    <property type="evidence" value="ECO:0007669"/>
    <property type="project" value="TreeGrafter"/>
</dbReference>
<evidence type="ECO:0000256" key="3">
    <source>
        <dbReference type="ARBA" id="ARBA00010532"/>
    </source>
</evidence>
<evidence type="ECO:0000256" key="5">
    <source>
        <dbReference type="ARBA" id="ARBA00022692"/>
    </source>
</evidence>
<evidence type="ECO:0000256" key="8">
    <source>
        <dbReference type="ARBA" id="ARBA00023157"/>
    </source>
</evidence>
<sequence length="247" mass="28547">MFHFQGPFTFLETREKVNISWNLSNGTVAYRQIKKWNFIPELTNGSLDDVVVHLNVPLVASGNDIKRKGGDQLSYGAVNSIVEEISDILFPSHTVRQLLFDGYHDEYSYVGKQLGVETPFDKFGWFYEKNNTASDGLYRIFSGEAQTVHKFGLLDTWNYKNILDVWNNSECNRIDRSTTGDFSPPFTIPKPKIFHLFVADFCRSFPLTLMKEVYSHGLKLDRYWISDKAFDYSLKENVCYCNNEKLA</sequence>
<gene>
    <name evidence="13" type="ORF">B4U80_11498</name>
</gene>
<dbReference type="OrthoDB" id="514335at2759"/>
<evidence type="ECO:0000256" key="6">
    <source>
        <dbReference type="ARBA" id="ARBA00022989"/>
    </source>
</evidence>
<dbReference type="Pfam" id="PF01130">
    <property type="entry name" value="CD36"/>
    <property type="match status" value="1"/>
</dbReference>
<evidence type="ECO:0000256" key="1">
    <source>
        <dbReference type="ARBA" id="ARBA00004189"/>
    </source>
</evidence>
<evidence type="ECO:0000256" key="9">
    <source>
        <dbReference type="ARBA" id="ARBA00023170"/>
    </source>
</evidence>
<keyword evidence="7" id="KW-0472">Membrane</keyword>
<dbReference type="EMBL" id="NCKV01001234">
    <property type="protein sequence ID" value="RWS28746.1"/>
    <property type="molecule type" value="Genomic_DNA"/>
</dbReference>
<keyword evidence="9" id="KW-0675">Receptor</keyword>
<dbReference type="AlphaFoldDB" id="A0A443SMH9"/>
<dbReference type="STRING" id="299467.A0A443SMH9"/>
<dbReference type="PANTHER" id="PTHR11923">
    <property type="entry name" value="SCAVENGER RECEPTOR CLASS B TYPE-1 SR-B1"/>
    <property type="match status" value="1"/>
</dbReference>
<dbReference type="PANTHER" id="PTHR11923:SF110">
    <property type="entry name" value="SCAVENGER RECEPTOR CLASS B MEMBER 1"/>
    <property type="match status" value="1"/>
</dbReference>
<dbReference type="GO" id="GO:0005901">
    <property type="term" value="C:caveola"/>
    <property type="evidence" value="ECO:0007669"/>
    <property type="project" value="UniProtKB-SubCell"/>
</dbReference>
<reference evidence="13 14" key="1">
    <citation type="journal article" date="2018" name="Gigascience">
        <title>Genomes of trombidid mites reveal novel predicted allergens and laterally-transferred genes associated with secondary metabolism.</title>
        <authorList>
            <person name="Dong X."/>
            <person name="Chaisiri K."/>
            <person name="Xia D."/>
            <person name="Armstrong S.D."/>
            <person name="Fang Y."/>
            <person name="Donnelly M.J."/>
            <person name="Kadowaki T."/>
            <person name="McGarry J.W."/>
            <person name="Darby A.C."/>
            <person name="Makepeace B.L."/>
        </authorList>
    </citation>
    <scope>NUCLEOTIDE SEQUENCE [LARGE SCALE GENOMIC DNA]</scope>
    <source>
        <strain evidence="13">UoL-UT</strain>
    </source>
</reference>
<keyword evidence="10" id="KW-0325">Glycoprotein</keyword>
<keyword evidence="6" id="KW-1133">Transmembrane helix</keyword>
<organism evidence="13 14">
    <name type="scientific">Leptotrombidium deliense</name>
    <dbReference type="NCBI Taxonomy" id="299467"/>
    <lineage>
        <taxon>Eukaryota</taxon>
        <taxon>Metazoa</taxon>
        <taxon>Ecdysozoa</taxon>
        <taxon>Arthropoda</taxon>
        <taxon>Chelicerata</taxon>
        <taxon>Arachnida</taxon>
        <taxon>Acari</taxon>
        <taxon>Acariformes</taxon>
        <taxon>Trombidiformes</taxon>
        <taxon>Prostigmata</taxon>
        <taxon>Anystina</taxon>
        <taxon>Parasitengona</taxon>
        <taxon>Trombiculoidea</taxon>
        <taxon>Trombiculidae</taxon>
        <taxon>Leptotrombidium</taxon>
    </lineage>
</organism>
<evidence type="ECO:0000313" key="14">
    <source>
        <dbReference type="Proteomes" id="UP000288716"/>
    </source>
</evidence>
<keyword evidence="5" id="KW-0812">Transmembrane</keyword>
<comment type="caution">
    <text evidence="13">The sequence shown here is derived from an EMBL/GenBank/DDBJ whole genome shotgun (WGS) entry which is preliminary data.</text>
</comment>
<accession>A0A443SMH9</accession>
<evidence type="ECO:0000256" key="4">
    <source>
        <dbReference type="ARBA" id="ARBA00022475"/>
    </source>
</evidence>